<evidence type="ECO:0008006" key="3">
    <source>
        <dbReference type="Google" id="ProtNLM"/>
    </source>
</evidence>
<gene>
    <name evidence="1" type="ORF">BE21_29185</name>
</gene>
<dbReference type="SUPFAM" id="SSF52091">
    <property type="entry name" value="SpoIIaa-like"/>
    <property type="match status" value="1"/>
</dbReference>
<dbReference type="InterPro" id="IPR036513">
    <property type="entry name" value="STAS_dom_sf"/>
</dbReference>
<evidence type="ECO:0000313" key="1">
    <source>
        <dbReference type="EMBL" id="KYG07490.1"/>
    </source>
</evidence>
<comment type="caution">
    <text evidence="1">The sequence shown here is derived from an EMBL/GenBank/DDBJ whole genome shotgun (WGS) entry which is preliminary data.</text>
</comment>
<proteinExistence type="predicted"/>
<protein>
    <recommendedName>
        <fullName evidence="3">STAS/SEC14 domain-containing protein</fullName>
    </recommendedName>
</protein>
<dbReference type="EMBL" id="JEME01001321">
    <property type="protein sequence ID" value="KYG07490.1"/>
    <property type="molecule type" value="Genomic_DNA"/>
</dbReference>
<dbReference type="Pfam" id="PF11964">
    <property type="entry name" value="SpoIIAA-like"/>
    <property type="match status" value="1"/>
</dbReference>
<accession>A0A150TS31</accession>
<reference evidence="1 2" key="1">
    <citation type="submission" date="2014-02" db="EMBL/GenBank/DDBJ databases">
        <title>The small core and large imbalanced accessory genome model reveals a collaborative survival strategy of Sorangium cellulosum strains in nature.</title>
        <authorList>
            <person name="Han K."/>
            <person name="Peng R."/>
            <person name="Blom J."/>
            <person name="Li Y.-Z."/>
        </authorList>
    </citation>
    <scope>NUCLEOTIDE SEQUENCE [LARGE SCALE GENOMIC DNA]</scope>
    <source>
        <strain evidence="1 2">So0007-03</strain>
    </source>
</reference>
<dbReference type="AlphaFoldDB" id="A0A150TS31"/>
<dbReference type="Proteomes" id="UP000075502">
    <property type="component" value="Unassembled WGS sequence"/>
</dbReference>
<dbReference type="InterPro" id="IPR021866">
    <property type="entry name" value="SpoIIAA-like"/>
</dbReference>
<organism evidence="1 2">
    <name type="scientific">Sorangium cellulosum</name>
    <name type="common">Polyangium cellulosum</name>
    <dbReference type="NCBI Taxonomy" id="56"/>
    <lineage>
        <taxon>Bacteria</taxon>
        <taxon>Pseudomonadati</taxon>
        <taxon>Myxococcota</taxon>
        <taxon>Polyangia</taxon>
        <taxon>Polyangiales</taxon>
        <taxon>Polyangiaceae</taxon>
        <taxon>Sorangium</taxon>
    </lineage>
</organism>
<dbReference type="Gene3D" id="3.40.970.30">
    <property type="entry name" value="yp_829618.1 like domains"/>
    <property type="match status" value="1"/>
</dbReference>
<evidence type="ECO:0000313" key="2">
    <source>
        <dbReference type="Proteomes" id="UP000075502"/>
    </source>
</evidence>
<name>A0A150TS31_SORCE</name>
<sequence length="141" mass="15787">MSEHGTKDESVDVHEEPDGVLRLTIRGELTEDRARAVFTVIRRVAESGRHVLVLADARHMGVIPPLARKVLTEEVRSARVDAVALVGASFSVRVIVALLAKGIHMITKRPYPQQFFATEEEARAWLFAQREALRAERRPIA</sequence>